<protein>
    <recommendedName>
        <fullName evidence="1">PD-(D/E)XK nuclease-like domain-containing protein</fullName>
    </recommendedName>
</protein>
<evidence type="ECO:0000313" key="3">
    <source>
        <dbReference type="Proteomes" id="UP000785200"/>
    </source>
</evidence>
<keyword evidence="3" id="KW-1185">Reference proteome</keyword>
<dbReference type="EMBL" id="VNKQ01000021">
    <property type="protein sequence ID" value="KAG0644966.1"/>
    <property type="molecule type" value="Genomic_DNA"/>
</dbReference>
<sequence length="247" mass="27888">MIPHSLKTRLRAADPDQSDAFKHLYEDPTLLRSDTETDALWRMADKIYVQARSCYNNHRDESEWVAVVKNVLESVERAEENPMLCIQSIQTQSIDPTVLPFHASMSLAKKADLALSFSIEHPTVLESVEPIYTANPSINLSQMTDAYTSTVPLVCGLEVKERGGDYNEAITQLAIWSAAGLERLRELRERVRTPEDQEDLPPFLGWTVIGHDWKLHISWKNAQGEVVSPLHDPDVYYSALAEPCGRS</sequence>
<dbReference type="Proteomes" id="UP000785200">
    <property type="component" value="Unassembled WGS sequence"/>
</dbReference>
<accession>A0A9P6SJX4</accession>
<organism evidence="2 3">
    <name type="scientific">Hyphodiscus hymeniophilus</name>
    <dbReference type="NCBI Taxonomy" id="353542"/>
    <lineage>
        <taxon>Eukaryota</taxon>
        <taxon>Fungi</taxon>
        <taxon>Dikarya</taxon>
        <taxon>Ascomycota</taxon>
        <taxon>Pezizomycotina</taxon>
        <taxon>Leotiomycetes</taxon>
        <taxon>Helotiales</taxon>
        <taxon>Hyphodiscaceae</taxon>
        <taxon>Hyphodiscus</taxon>
    </lineage>
</organism>
<feature type="domain" description="PD-(D/E)XK nuclease-like" evidence="1">
    <location>
        <begin position="16"/>
        <end position="221"/>
    </location>
</feature>
<gene>
    <name evidence="2" type="ORF">D0Z07_9315</name>
</gene>
<dbReference type="Pfam" id="PF20516">
    <property type="entry name" value="PDDEXK_12"/>
    <property type="match status" value="1"/>
</dbReference>
<dbReference type="OrthoDB" id="4161186at2759"/>
<evidence type="ECO:0000313" key="2">
    <source>
        <dbReference type="EMBL" id="KAG0644966.1"/>
    </source>
</evidence>
<proteinExistence type="predicted"/>
<dbReference type="InterPro" id="IPR046797">
    <property type="entry name" value="PDDEXK_12"/>
</dbReference>
<dbReference type="AlphaFoldDB" id="A0A9P6SJX4"/>
<name>A0A9P6SJX4_9HELO</name>
<evidence type="ECO:0000259" key="1">
    <source>
        <dbReference type="Pfam" id="PF20516"/>
    </source>
</evidence>
<comment type="caution">
    <text evidence="2">The sequence shown here is derived from an EMBL/GenBank/DDBJ whole genome shotgun (WGS) entry which is preliminary data.</text>
</comment>
<reference evidence="2" key="1">
    <citation type="submission" date="2019-07" db="EMBL/GenBank/DDBJ databases">
        <title>Hyphodiscus hymeniophilus genome sequencing and assembly.</title>
        <authorList>
            <person name="Kramer G."/>
            <person name="Nodwell J."/>
        </authorList>
    </citation>
    <scope>NUCLEOTIDE SEQUENCE</scope>
    <source>
        <strain evidence="2">ATCC 34498</strain>
    </source>
</reference>